<comment type="caution">
    <text evidence="2">The sequence shown here is derived from an EMBL/GenBank/DDBJ whole genome shotgun (WGS) entry which is preliminary data.</text>
</comment>
<dbReference type="OMA" id="HEEGYER"/>
<dbReference type="InterPro" id="IPR005174">
    <property type="entry name" value="KIB1-4_b-propeller"/>
</dbReference>
<evidence type="ECO:0000313" key="2">
    <source>
        <dbReference type="EMBL" id="KAF8412283.1"/>
    </source>
</evidence>
<sequence length="316" mass="35179">MADWSDLPRDLLGCIAQRVIIYEDFVALGGVCSSWRSVAVKENFTPSPHLLPWLTLAEKKNKNKNSNTRAFFSLSKGMVQERSLPKACGKRCWGSHGWLITFSIDLNITLLNPLTGVEIQLPHHRTFKDHYVFSDADGEDLDHIPAELQEIFIVKAILSSSPSSTSDYVVMVIHGALLVVSRYISYGDCIDEANAVHAYQTTEFRVFEPDLGKSNGGEWVEVKNLGDKALFLGHSYSMSIVASDFPNCKANCIYFTDDLEETYYGHPDGGGEMACQIVKSVGNDVVLQLIAYEGLAFAEKTKRSKKQRQVLKCNAN</sequence>
<gene>
    <name evidence="2" type="ORF">HHK36_000244</name>
</gene>
<organism evidence="2 3">
    <name type="scientific">Tetracentron sinense</name>
    <name type="common">Spur-leaf</name>
    <dbReference type="NCBI Taxonomy" id="13715"/>
    <lineage>
        <taxon>Eukaryota</taxon>
        <taxon>Viridiplantae</taxon>
        <taxon>Streptophyta</taxon>
        <taxon>Embryophyta</taxon>
        <taxon>Tracheophyta</taxon>
        <taxon>Spermatophyta</taxon>
        <taxon>Magnoliopsida</taxon>
        <taxon>Trochodendrales</taxon>
        <taxon>Trochodendraceae</taxon>
        <taxon>Tetracentron</taxon>
    </lineage>
</organism>
<dbReference type="AlphaFoldDB" id="A0A834ZW16"/>
<evidence type="ECO:0000259" key="1">
    <source>
        <dbReference type="Pfam" id="PF03478"/>
    </source>
</evidence>
<protein>
    <recommendedName>
        <fullName evidence="1">KIB1-4 beta-propeller domain-containing protein</fullName>
    </recommendedName>
</protein>
<name>A0A834ZW16_TETSI</name>
<feature type="domain" description="KIB1-4 beta-propeller" evidence="1">
    <location>
        <begin position="174"/>
        <end position="262"/>
    </location>
</feature>
<dbReference type="OrthoDB" id="642536at2759"/>
<accession>A0A834ZW16</accession>
<dbReference type="Pfam" id="PF03478">
    <property type="entry name" value="Beta-prop_KIB1-4"/>
    <property type="match status" value="1"/>
</dbReference>
<proteinExistence type="predicted"/>
<reference evidence="2 3" key="1">
    <citation type="submission" date="2020-04" db="EMBL/GenBank/DDBJ databases">
        <title>Plant Genome Project.</title>
        <authorList>
            <person name="Zhang R.-G."/>
        </authorList>
    </citation>
    <scope>NUCLEOTIDE SEQUENCE [LARGE SCALE GENOMIC DNA]</scope>
    <source>
        <strain evidence="2">YNK0</strain>
        <tissue evidence="2">Leaf</tissue>
    </source>
</reference>
<dbReference type="Proteomes" id="UP000655225">
    <property type="component" value="Unassembled WGS sequence"/>
</dbReference>
<evidence type="ECO:0000313" key="3">
    <source>
        <dbReference type="Proteomes" id="UP000655225"/>
    </source>
</evidence>
<dbReference type="PANTHER" id="PTHR44259:SF108">
    <property type="entry name" value="F-BOX PROTEIN SKIP23-LIKE"/>
    <property type="match status" value="1"/>
</dbReference>
<dbReference type="Gene3D" id="1.20.1280.50">
    <property type="match status" value="1"/>
</dbReference>
<dbReference type="PANTHER" id="PTHR44259">
    <property type="entry name" value="OS07G0183000 PROTEIN-RELATED"/>
    <property type="match status" value="1"/>
</dbReference>
<keyword evidence="3" id="KW-1185">Reference proteome</keyword>
<dbReference type="EMBL" id="JABCRI010000001">
    <property type="protein sequence ID" value="KAF8412283.1"/>
    <property type="molecule type" value="Genomic_DNA"/>
</dbReference>
<dbReference type="InterPro" id="IPR050942">
    <property type="entry name" value="F-box_BR-signaling"/>
</dbReference>